<comment type="caution">
    <text evidence="1">The sequence shown here is derived from an EMBL/GenBank/DDBJ whole genome shotgun (WGS) entry which is preliminary data.</text>
</comment>
<dbReference type="AlphaFoldDB" id="A0AAD3UD38"/>
<gene>
    <name evidence="1" type="ORF">JAJ28_003760</name>
</gene>
<sequence length="32" mass="3383">MTGPAAAGKVANSSNNGVIRFMTLSCMTYFQN</sequence>
<evidence type="ECO:0000313" key="1">
    <source>
        <dbReference type="EMBL" id="HAT6345972.1"/>
    </source>
</evidence>
<organism evidence="1 2">
    <name type="scientific">Aeromonas hydrophila</name>
    <dbReference type="NCBI Taxonomy" id="644"/>
    <lineage>
        <taxon>Bacteria</taxon>
        <taxon>Pseudomonadati</taxon>
        <taxon>Pseudomonadota</taxon>
        <taxon>Gammaproteobacteria</taxon>
        <taxon>Aeromonadales</taxon>
        <taxon>Aeromonadaceae</taxon>
        <taxon>Aeromonas</taxon>
    </lineage>
</organism>
<reference evidence="1" key="1">
    <citation type="journal article" date="2018" name="Genome Biol.">
        <title>SKESA: strategic k-mer extension for scrupulous assemblies.</title>
        <authorList>
            <person name="Souvorov A."/>
            <person name="Agarwala R."/>
            <person name="Lipman D.J."/>
        </authorList>
    </citation>
    <scope>NUCLEOTIDE SEQUENCE</scope>
    <source>
        <strain evidence="1">OLC2673_Aeromonas</strain>
    </source>
</reference>
<protein>
    <submittedName>
        <fullName evidence="1">Uncharacterized protein</fullName>
    </submittedName>
</protein>
<name>A0AAD3UD38_AERHY</name>
<accession>A0AAD3UD38</accession>
<evidence type="ECO:0000313" key="2">
    <source>
        <dbReference type="Proteomes" id="UP000859505"/>
    </source>
</evidence>
<dbReference type="EMBL" id="DACTUL010000038">
    <property type="protein sequence ID" value="HAT6345972.1"/>
    <property type="molecule type" value="Genomic_DNA"/>
</dbReference>
<dbReference type="Proteomes" id="UP000859505">
    <property type="component" value="Unassembled WGS sequence"/>
</dbReference>
<reference evidence="1" key="2">
    <citation type="submission" date="2020-01" db="EMBL/GenBank/DDBJ databases">
        <authorList>
            <consortium name="NCBI Pathogen Detection Project"/>
        </authorList>
    </citation>
    <scope>NUCLEOTIDE SEQUENCE</scope>
    <source>
        <strain evidence="1">OLC2673_Aeromonas</strain>
    </source>
</reference>
<proteinExistence type="predicted"/>